<feature type="compositionally biased region" description="Low complexity" evidence="1">
    <location>
        <begin position="323"/>
        <end position="333"/>
    </location>
</feature>
<feature type="compositionally biased region" description="Low complexity" evidence="1">
    <location>
        <begin position="426"/>
        <end position="442"/>
    </location>
</feature>
<feature type="region of interest" description="Disordered" evidence="1">
    <location>
        <begin position="1"/>
        <end position="23"/>
    </location>
</feature>
<keyword evidence="2" id="KW-1133">Transmembrane helix</keyword>
<dbReference type="PANTHER" id="PTHR42264">
    <property type="entry name" value="EPHRIN_REC_LIKE DOMAIN-CONTAINING PROTEIN"/>
    <property type="match status" value="1"/>
</dbReference>
<dbReference type="SUPFAM" id="SSF57889">
    <property type="entry name" value="Cysteine-rich domain"/>
    <property type="match status" value="1"/>
</dbReference>
<accession>A0A7S3Q4Z8</accession>
<feature type="transmembrane region" description="Helical" evidence="2">
    <location>
        <begin position="598"/>
        <end position="619"/>
    </location>
</feature>
<proteinExistence type="predicted"/>
<dbReference type="Gene3D" id="1.20.1050.80">
    <property type="entry name" value="VPS9 domain"/>
    <property type="match status" value="1"/>
</dbReference>
<feature type="region of interest" description="Disordered" evidence="1">
    <location>
        <begin position="248"/>
        <end position="389"/>
    </location>
</feature>
<dbReference type="AlphaFoldDB" id="A0A7S3Q4Z8"/>
<keyword evidence="2" id="KW-0472">Membrane</keyword>
<protein>
    <recommendedName>
        <fullName evidence="3">VPS9 domain-containing protein</fullName>
    </recommendedName>
</protein>
<dbReference type="InterPro" id="IPR046349">
    <property type="entry name" value="C1-like_sf"/>
</dbReference>
<dbReference type="InterPro" id="IPR003123">
    <property type="entry name" value="VPS9"/>
</dbReference>
<feature type="compositionally biased region" description="Basic residues" evidence="1">
    <location>
        <begin position="310"/>
        <end position="320"/>
    </location>
</feature>
<feature type="domain" description="VPS9" evidence="3">
    <location>
        <begin position="830"/>
        <end position="963"/>
    </location>
</feature>
<feature type="compositionally biased region" description="Basic and acidic residues" evidence="1">
    <location>
        <begin position="485"/>
        <end position="500"/>
    </location>
</feature>
<evidence type="ECO:0000313" key="4">
    <source>
        <dbReference type="EMBL" id="CAE0466131.1"/>
    </source>
</evidence>
<sequence>MSTSTSINSSSNNNNNSNNLNDSSFDDLGFDPDVLSTIKDKASDGATSVPMTMTSIERIRYTIDNMTSLSLPSTSMSPNHNTPPSTVCAHPLHLHSFTLIGIGINSTSSGGLGLTTLIQSRFSSCIVCNERIKLSDGGNIVRCVACGIFAHRSCTGATVKVTAMENISDGDGDGQGKEKCMPICQVNKALLQERSLYISRVHGAISAMEREGGSGIGSNCDRNCDNNERNNVNVNNDDDPEAAVLVEDEESSVRVLDDDDNNNDNAEIGNGSSDNNAKHHHQSSSSSRQQPLDKGQGQGKDENDANSRIRSAHVRRKGPKRFSSASSTSTGTGTDEDGFVWSDAGPPTHWALSSPNALEGLSPSPNSSSHSHSYGHNMAKEKTNETDNIKDEKENAWKTSFANLSRALHQNIFASQNQEQNIIRTNNVNANPNPNENPSSSSADEHDNANDASKVVVSMSQSLSAEIETAETMEHSKAVMYKVNKSLDRKEEDSKPRNGDCDGDGNVDDGNGEGNNGNDDDENINAVLYEADPAPSSPTKTQQVIQNLQCAGEIVKKTTTSRKNIGIASVAGSIAGATAGLVVAGPAGFWVGSKIGQVMGVAGVIIEGTIGVGVLAAGITGTVLTVKQLKGGENNRMLTIGNGNGDDGGKGSDCCKVVLVRPNVVVDPIWGEITNEARRCAPADRRGDGFPFFGAGLGQKQLGKKERQRRAKDIVNSEEGEINTQEKIFLLVASSLNDKSSLPGFVYRQLIQKVKNRAEEISKNDSNDEGRAIRQDVHGVIKHITATLLEVRPGFASTPRLTEISATAVETLVFGEVYNLVIDEINAETDTIDQQLNNKLSTLRQEANTDGINVDAYISDSAIESLKILPSYHSVAEKLRCCVELLEYVSKIGSSVNMGADCLLKLVCQHLVLARVPNLNAECIFLEEFARDQQLLQGKEGYALVTMQASLGFLNASQNLVEDVFIDDD</sequence>
<dbReference type="SMART" id="SM00167">
    <property type="entry name" value="VPS9"/>
    <property type="match status" value="1"/>
</dbReference>
<dbReference type="InterPro" id="IPR037191">
    <property type="entry name" value="VPS9_dom_sf"/>
</dbReference>
<feature type="compositionally biased region" description="Basic and acidic residues" evidence="1">
    <location>
        <begin position="378"/>
        <end position="389"/>
    </location>
</feature>
<evidence type="ECO:0000259" key="3">
    <source>
        <dbReference type="PROSITE" id="PS51205"/>
    </source>
</evidence>
<feature type="region of interest" description="Disordered" evidence="1">
    <location>
        <begin position="426"/>
        <end position="457"/>
    </location>
</feature>
<dbReference type="PROSITE" id="PS51205">
    <property type="entry name" value="VPS9"/>
    <property type="match status" value="1"/>
</dbReference>
<dbReference type="Pfam" id="PF02204">
    <property type="entry name" value="VPS9"/>
    <property type="match status" value="1"/>
</dbReference>
<dbReference type="EMBL" id="HBIO01014184">
    <property type="protein sequence ID" value="CAE0466131.1"/>
    <property type="molecule type" value="Transcribed_RNA"/>
</dbReference>
<organism evidence="4">
    <name type="scientific">Chaetoceros debilis</name>
    <dbReference type="NCBI Taxonomy" id="122233"/>
    <lineage>
        <taxon>Eukaryota</taxon>
        <taxon>Sar</taxon>
        <taxon>Stramenopiles</taxon>
        <taxon>Ochrophyta</taxon>
        <taxon>Bacillariophyta</taxon>
        <taxon>Coscinodiscophyceae</taxon>
        <taxon>Chaetocerotophycidae</taxon>
        <taxon>Chaetocerotales</taxon>
        <taxon>Chaetocerotaceae</taxon>
        <taxon>Chaetoceros</taxon>
    </lineage>
</organism>
<reference evidence="4" key="1">
    <citation type="submission" date="2021-01" db="EMBL/GenBank/DDBJ databases">
        <authorList>
            <person name="Corre E."/>
            <person name="Pelletier E."/>
            <person name="Niang G."/>
            <person name="Scheremetjew M."/>
            <person name="Finn R."/>
            <person name="Kale V."/>
            <person name="Holt S."/>
            <person name="Cochrane G."/>
            <person name="Meng A."/>
            <person name="Brown T."/>
            <person name="Cohen L."/>
        </authorList>
    </citation>
    <scope>NUCLEOTIDE SEQUENCE</scope>
    <source>
        <strain evidence="4">MM31A-1</strain>
    </source>
</reference>
<feature type="compositionally biased region" description="Acidic residues" evidence="1">
    <location>
        <begin position="501"/>
        <end position="511"/>
    </location>
</feature>
<feature type="compositionally biased region" description="Low complexity" evidence="1">
    <location>
        <begin position="362"/>
        <end position="372"/>
    </location>
</feature>
<dbReference type="CDD" id="cd20805">
    <property type="entry name" value="C1_DGK_rpt2"/>
    <property type="match status" value="1"/>
</dbReference>
<gene>
    <name evidence="4" type="ORF">CDEB00056_LOCUS10983</name>
</gene>
<keyword evidence="2" id="KW-0812">Transmembrane</keyword>
<evidence type="ECO:0000256" key="2">
    <source>
        <dbReference type="SAM" id="Phobius"/>
    </source>
</evidence>
<name>A0A7S3Q4Z8_9STRA</name>
<feature type="transmembrane region" description="Helical" evidence="2">
    <location>
        <begin position="565"/>
        <end position="591"/>
    </location>
</feature>
<evidence type="ECO:0000256" key="1">
    <source>
        <dbReference type="SAM" id="MobiDB-lite"/>
    </source>
</evidence>
<feature type="region of interest" description="Disordered" evidence="1">
    <location>
        <begin position="485"/>
        <end position="523"/>
    </location>
</feature>
<dbReference type="SUPFAM" id="SSF109993">
    <property type="entry name" value="VPS9 domain"/>
    <property type="match status" value="1"/>
</dbReference>